<dbReference type="EMBL" id="WJJP01000335">
    <property type="protein sequence ID" value="MBD3325006.1"/>
    <property type="molecule type" value="Genomic_DNA"/>
</dbReference>
<comment type="caution">
    <text evidence="5">The sequence shown here is derived from an EMBL/GenBank/DDBJ whole genome shotgun (WGS) entry which is preliminary data.</text>
</comment>
<evidence type="ECO:0000313" key="6">
    <source>
        <dbReference type="Proteomes" id="UP000649604"/>
    </source>
</evidence>
<feature type="transmembrane region" description="Helical" evidence="3">
    <location>
        <begin position="129"/>
        <end position="149"/>
    </location>
</feature>
<dbReference type="GO" id="GO:0016020">
    <property type="term" value="C:membrane"/>
    <property type="evidence" value="ECO:0007669"/>
    <property type="project" value="InterPro"/>
</dbReference>
<name>A0A9D5Q6K4_9BACT</name>
<keyword evidence="3" id="KW-1133">Transmembrane helix</keyword>
<dbReference type="InterPro" id="IPR011546">
    <property type="entry name" value="Pept_M41_FtsH_extracell"/>
</dbReference>
<dbReference type="AlphaFoldDB" id="A0A9D5Q6K4"/>
<evidence type="ECO:0000259" key="4">
    <source>
        <dbReference type="Pfam" id="PF06480"/>
    </source>
</evidence>
<accession>A0A9D5Q6K4</accession>
<dbReference type="GO" id="GO:0008270">
    <property type="term" value="F:zinc ion binding"/>
    <property type="evidence" value="ECO:0007669"/>
    <property type="project" value="InterPro"/>
</dbReference>
<sequence length="156" mass="17717">MQKPSNPRLPNQNNQPNFRRALIIWGLIIAMLVFLYVPRLFYASDEIDISYSEFKQQVKTGNVSEITIQGETIQGQFENAYTTGAEQQADAESYSAFHTVMPAVDDPELLPMLEANDVTIHAKQEQNSWLGSALIFLLPWLLILGFFVYSQRKMSG</sequence>
<feature type="domain" description="Peptidase M41 FtsH extracellular" evidence="4">
    <location>
        <begin position="22"/>
        <end position="124"/>
    </location>
</feature>
<protein>
    <recommendedName>
        <fullName evidence="4">Peptidase M41 FtsH extracellular domain-containing protein</fullName>
    </recommendedName>
</protein>
<evidence type="ECO:0000256" key="2">
    <source>
        <dbReference type="ARBA" id="ARBA00022801"/>
    </source>
</evidence>
<feature type="non-terminal residue" evidence="5">
    <location>
        <position position="156"/>
    </location>
</feature>
<feature type="transmembrane region" description="Helical" evidence="3">
    <location>
        <begin position="21"/>
        <end position="42"/>
    </location>
</feature>
<dbReference type="Gene3D" id="3.30.720.210">
    <property type="match status" value="1"/>
</dbReference>
<dbReference type="Pfam" id="PF06480">
    <property type="entry name" value="FtsH_ext"/>
    <property type="match status" value="1"/>
</dbReference>
<dbReference type="GO" id="GO:0006508">
    <property type="term" value="P:proteolysis"/>
    <property type="evidence" value="ECO:0007669"/>
    <property type="project" value="UniProtKB-KW"/>
</dbReference>
<reference evidence="5" key="1">
    <citation type="submission" date="2019-11" db="EMBL/GenBank/DDBJ databases">
        <title>Microbial mats filling the niche in hypersaline microbial mats.</title>
        <authorList>
            <person name="Wong H.L."/>
            <person name="Macleod F.I."/>
            <person name="White R.A. III"/>
            <person name="Burns B.P."/>
        </authorList>
    </citation>
    <scope>NUCLEOTIDE SEQUENCE</scope>
    <source>
        <strain evidence="5">Rbin_158</strain>
    </source>
</reference>
<proteinExistence type="predicted"/>
<keyword evidence="2" id="KW-0378">Hydrolase</keyword>
<dbReference type="Proteomes" id="UP000649604">
    <property type="component" value="Unassembled WGS sequence"/>
</dbReference>
<gene>
    <name evidence="5" type="ORF">GF339_10505</name>
</gene>
<evidence type="ECO:0000256" key="3">
    <source>
        <dbReference type="SAM" id="Phobius"/>
    </source>
</evidence>
<keyword evidence="3" id="KW-0812">Transmembrane</keyword>
<evidence type="ECO:0000313" key="5">
    <source>
        <dbReference type="EMBL" id="MBD3325006.1"/>
    </source>
</evidence>
<dbReference type="GO" id="GO:0004176">
    <property type="term" value="F:ATP-dependent peptidase activity"/>
    <property type="evidence" value="ECO:0007669"/>
    <property type="project" value="InterPro"/>
</dbReference>
<dbReference type="GO" id="GO:0005524">
    <property type="term" value="F:ATP binding"/>
    <property type="evidence" value="ECO:0007669"/>
    <property type="project" value="InterPro"/>
</dbReference>
<keyword evidence="1" id="KW-0645">Protease</keyword>
<dbReference type="GO" id="GO:0004222">
    <property type="term" value="F:metalloendopeptidase activity"/>
    <property type="evidence" value="ECO:0007669"/>
    <property type="project" value="InterPro"/>
</dbReference>
<keyword evidence="3" id="KW-0472">Membrane</keyword>
<evidence type="ECO:0000256" key="1">
    <source>
        <dbReference type="ARBA" id="ARBA00022670"/>
    </source>
</evidence>
<organism evidence="5 6">
    <name type="scientific">candidate division KSB3 bacterium</name>
    <dbReference type="NCBI Taxonomy" id="2044937"/>
    <lineage>
        <taxon>Bacteria</taxon>
        <taxon>candidate division KSB3</taxon>
    </lineage>
</organism>